<keyword evidence="2" id="KW-1185">Reference proteome</keyword>
<dbReference type="Gramene" id="KMS96331">
    <property type="protein sequence ID" value="KMS96331"/>
    <property type="gene ID" value="BVRB_9g226020"/>
</dbReference>
<evidence type="ECO:0008006" key="3">
    <source>
        <dbReference type="Google" id="ProtNLM"/>
    </source>
</evidence>
<proteinExistence type="predicted"/>
<evidence type="ECO:0000313" key="1">
    <source>
        <dbReference type="EMBL" id="KMS96331.1"/>
    </source>
</evidence>
<dbReference type="EMBL" id="KQ090392">
    <property type="protein sequence ID" value="KMS96331.1"/>
    <property type="molecule type" value="Genomic_DNA"/>
</dbReference>
<protein>
    <recommendedName>
        <fullName evidence="3">Retrotransposon gag domain-containing protein</fullName>
    </recommendedName>
</protein>
<sequence length="169" mass="19153">MTEFNIERPAWVRDANQRLVRNQVDHSDDLPPPEEESETTLFTMDDPKLKELYKTVENLATMVTDLSTKVNNGGGASSSAMVKSMEKRIKKHMDGATYYENLDNEISTTTKLPDKFSANDLPQFQPTDDPRFHLKAFKATLGLKGIDLALYQKIFPLSLAPICQKWSNN</sequence>
<name>A0A0J8B5P7_BETVV</name>
<organism evidence="1 2">
    <name type="scientific">Beta vulgaris subsp. vulgaris</name>
    <name type="common">Beet</name>
    <dbReference type="NCBI Taxonomy" id="3555"/>
    <lineage>
        <taxon>Eukaryota</taxon>
        <taxon>Viridiplantae</taxon>
        <taxon>Streptophyta</taxon>
        <taxon>Embryophyta</taxon>
        <taxon>Tracheophyta</taxon>
        <taxon>Spermatophyta</taxon>
        <taxon>Magnoliopsida</taxon>
        <taxon>eudicotyledons</taxon>
        <taxon>Gunneridae</taxon>
        <taxon>Pentapetalae</taxon>
        <taxon>Caryophyllales</taxon>
        <taxon>Chenopodiaceae</taxon>
        <taxon>Betoideae</taxon>
        <taxon>Beta</taxon>
    </lineage>
</organism>
<evidence type="ECO:0000313" key="2">
    <source>
        <dbReference type="Proteomes" id="UP000035740"/>
    </source>
</evidence>
<gene>
    <name evidence="1" type="ORF">BVRB_9g226020</name>
</gene>
<accession>A0A0J8B5P7</accession>
<reference evidence="1 2" key="1">
    <citation type="journal article" date="2014" name="Nature">
        <title>The genome of the recently domesticated crop plant sugar beet (Beta vulgaris).</title>
        <authorList>
            <person name="Dohm J.C."/>
            <person name="Minoche A.E."/>
            <person name="Holtgrawe D."/>
            <person name="Capella-Gutierrez S."/>
            <person name="Zakrzewski F."/>
            <person name="Tafer H."/>
            <person name="Rupp O."/>
            <person name="Sorensen T.R."/>
            <person name="Stracke R."/>
            <person name="Reinhardt R."/>
            <person name="Goesmann A."/>
            <person name="Kraft T."/>
            <person name="Schulz B."/>
            <person name="Stadler P.F."/>
            <person name="Schmidt T."/>
            <person name="Gabaldon T."/>
            <person name="Lehrach H."/>
            <person name="Weisshaar B."/>
            <person name="Himmelbauer H."/>
        </authorList>
    </citation>
    <scope>NUCLEOTIDE SEQUENCE [LARGE SCALE GENOMIC DNA]</scope>
    <source>
        <tissue evidence="1">Taproot</tissue>
    </source>
</reference>
<dbReference type="AlphaFoldDB" id="A0A0J8B5P7"/>
<dbReference type="OrthoDB" id="10616594at2759"/>
<dbReference type="Proteomes" id="UP000035740">
    <property type="component" value="Unassembled WGS sequence"/>
</dbReference>